<dbReference type="EMBL" id="BAAAVI010000088">
    <property type="protein sequence ID" value="GAA2906923.1"/>
    <property type="molecule type" value="Genomic_DNA"/>
</dbReference>
<feature type="region of interest" description="Disordered" evidence="3">
    <location>
        <begin position="1"/>
        <end position="21"/>
    </location>
</feature>
<reference evidence="6" key="1">
    <citation type="journal article" date="2019" name="Int. J. Syst. Evol. Microbiol.">
        <title>The Global Catalogue of Microorganisms (GCM) 10K type strain sequencing project: providing services to taxonomists for standard genome sequencing and annotation.</title>
        <authorList>
            <consortium name="The Broad Institute Genomics Platform"/>
            <consortium name="The Broad Institute Genome Sequencing Center for Infectious Disease"/>
            <person name="Wu L."/>
            <person name="Ma J."/>
        </authorList>
    </citation>
    <scope>NUCLEOTIDE SEQUENCE [LARGE SCALE GENOMIC DNA]</scope>
    <source>
        <strain evidence="6">JCM 6242</strain>
    </source>
</reference>
<dbReference type="InterPro" id="IPR050109">
    <property type="entry name" value="HTH-type_TetR-like_transc_reg"/>
</dbReference>
<keyword evidence="1 2" id="KW-0238">DNA-binding</keyword>
<dbReference type="SUPFAM" id="SSF48498">
    <property type="entry name" value="Tetracyclin repressor-like, C-terminal domain"/>
    <property type="match status" value="1"/>
</dbReference>
<evidence type="ECO:0000256" key="3">
    <source>
        <dbReference type="SAM" id="MobiDB-lite"/>
    </source>
</evidence>
<feature type="DNA-binding region" description="H-T-H motif" evidence="2">
    <location>
        <begin position="45"/>
        <end position="64"/>
    </location>
</feature>
<feature type="region of interest" description="Disordered" evidence="3">
    <location>
        <begin position="187"/>
        <end position="223"/>
    </location>
</feature>
<dbReference type="RefSeq" id="WP_344981092.1">
    <property type="nucleotide sequence ID" value="NZ_BAAAVI010000088.1"/>
</dbReference>
<dbReference type="Pfam" id="PF00440">
    <property type="entry name" value="TetR_N"/>
    <property type="match status" value="1"/>
</dbReference>
<name>A0ABP6IRQ2_9ACTN</name>
<dbReference type="PROSITE" id="PS50977">
    <property type="entry name" value="HTH_TETR_2"/>
    <property type="match status" value="1"/>
</dbReference>
<dbReference type="PANTHER" id="PTHR30055:SF231">
    <property type="entry name" value="TRANSCRIPTIONAL REGULATORY PROTEIN (PROBABLY DEOR-FAMILY)-RELATED"/>
    <property type="match status" value="1"/>
</dbReference>
<comment type="caution">
    <text evidence="5">The sequence shown here is derived from an EMBL/GenBank/DDBJ whole genome shotgun (WGS) entry which is preliminary data.</text>
</comment>
<dbReference type="Proteomes" id="UP001500831">
    <property type="component" value="Unassembled WGS sequence"/>
</dbReference>
<feature type="compositionally biased region" description="Basic and acidic residues" evidence="3">
    <location>
        <begin position="214"/>
        <end position="223"/>
    </location>
</feature>
<dbReference type="InterPro" id="IPR041583">
    <property type="entry name" value="TetR_C_31"/>
</dbReference>
<dbReference type="Gene3D" id="1.10.357.10">
    <property type="entry name" value="Tetracycline Repressor, domain 2"/>
    <property type="match status" value="1"/>
</dbReference>
<evidence type="ECO:0000259" key="4">
    <source>
        <dbReference type="PROSITE" id="PS50977"/>
    </source>
</evidence>
<evidence type="ECO:0000313" key="6">
    <source>
        <dbReference type="Proteomes" id="UP001500831"/>
    </source>
</evidence>
<feature type="domain" description="HTH tetR-type" evidence="4">
    <location>
        <begin position="22"/>
        <end position="82"/>
    </location>
</feature>
<sequence length="223" mass="23369">MSVPGPRGASRGTRPPAQRRGRVRRQALLEAAVALLREGGFVAVTHRAVAHRAGLPLAATTYYFASREELLAEAFELLVAAELAGLGAAARGADPLGALLATCADDRAGQIGLWELYLQAGRDPALQRVARAWTDGVGEIVADALRAAGHSLGPADTRLVAVLLTGFWLEHLVEARPGAAEEGRALLERTLQTTRRRAGTPPDAPPGRPAGEPGESRRSGESG</sequence>
<dbReference type="PRINTS" id="PR00455">
    <property type="entry name" value="HTHTETR"/>
</dbReference>
<dbReference type="InterPro" id="IPR009057">
    <property type="entry name" value="Homeodomain-like_sf"/>
</dbReference>
<proteinExistence type="predicted"/>
<evidence type="ECO:0000313" key="5">
    <source>
        <dbReference type="EMBL" id="GAA2906923.1"/>
    </source>
</evidence>
<evidence type="ECO:0000256" key="1">
    <source>
        <dbReference type="ARBA" id="ARBA00023125"/>
    </source>
</evidence>
<dbReference type="InterPro" id="IPR036271">
    <property type="entry name" value="Tet_transcr_reg_TetR-rel_C_sf"/>
</dbReference>
<organism evidence="5 6">
    <name type="scientific">Streptosporangium fragile</name>
    <dbReference type="NCBI Taxonomy" id="46186"/>
    <lineage>
        <taxon>Bacteria</taxon>
        <taxon>Bacillati</taxon>
        <taxon>Actinomycetota</taxon>
        <taxon>Actinomycetes</taxon>
        <taxon>Streptosporangiales</taxon>
        <taxon>Streptosporangiaceae</taxon>
        <taxon>Streptosporangium</taxon>
    </lineage>
</organism>
<keyword evidence="6" id="KW-1185">Reference proteome</keyword>
<dbReference type="SUPFAM" id="SSF46689">
    <property type="entry name" value="Homeodomain-like"/>
    <property type="match status" value="1"/>
</dbReference>
<protein>
    <recommendedName>
        <fullName evidence="4">HTH tetR-type domain-containing protein</fullName>
    </recommendedName>
</protein>
<gene>
    <name evidence="5" type="ORF">GCM10010517_73250</name>
</gene>
<dbReference type="InterPro" id="IPR001647">
    <property type="entry name" value="HTH_TetR"/>
</dbReference>
<evidence type="ECO:0000256" key="2">
    <source>
        <dbReference type="PROSITE-ProRule" id="PRU00335"/>
    </source>
</evidence>
<dbReference type="Pfam" id="PF17940">
    <property type="entry name" value="TetR_C_31"/>
    <property type="match status" value="1"/>
</dbReference>
<accession>A0ABP6IRQ2</accession>
<dbReference type="PANTHER" id="PTHR30055">
    <property type="entry name" value="HTH-TYPE TRANSCRIPTIONAL REGULATOR RUTR"/>
    <property type="match status" value="1"/>
</dbReference>